<feature type="non-terminal residue" evidence="4">
    <location>
        <position position="1"/>
    </location>
</feature>
<keyword evidence="5" id="KW-1185">Reference proteome</keyword>
<evidence type="ECO:0000256" key="2">
    <source>
        <dbReference type="RuleBase" id="RU003616"/>
    </source>
</evidence>
<feature type="non-terminal residue" evidence="4">
    <location>
        <position position="94"/>
    </location>
</feature>
<dbReference type="EMBL" id="KN880615">
    <property type="protein sequence ID" value="KIY64854.1"/>
    <property type="molecule type" value="Genomic_DNA"/>
</dbReference>
<dbReference type="Proteomes" id="UP000054007">
    <property type="component" value="Unassembled WGS sequence"/>
</dbReference>
<dbReference type="CDD" id="cd00298">
    <property type="entry name" value="ACD_sHsps_p23-like"/>
    <property type="match status" value="1"/>
</dbReference>
<protein>
    <recommendedName>
        <fullName evidence="3">SHSP domain-containing protein</fullName>
    </recommendedName>
</protein>
<evidence type="ECO:0000259" key="3">
    <source>
        <dbReference type="PROSITE" id="PS01031"/>
    </source>
</evidence>
<dbReference type="InterPro" id="IPR002068">
    <property type="entry name" value="A-crystallin/Hsp20_dom"/>
</dbReference>
<organism evidence="4 5">
    <name type="scientific">Cylindrobasidium torrendii FP15055 ss-10</name>
    <dbReference type="NCBI Taxonomy" id="1314674"/>
    <lineage>
        <taxon>Eukaryota</taxon>
        <taxon>Fungi</taxon>
        <taxon>Dikarya</taxon>
        <taxon>Basidiomycota</taxon>
        <taxon>Agaricomycotina</taxon>
        <taxon>Agaricomycetes</taxon>
        <taxon>Agaricomycetidae</taxon>
        <taxon>Agaricales</taxon>
        <taxon>Marasmiineae</taxon>
        <taxon>Physalacriaceae</taxon>
        <taxon>Cylindrobasidium</taxon>
    </lineage>
</organism>
<evidence type="ECO:0000313" key="5">
    <source>
        <dbReference type="Proteomes" id="UP000054007"/>
    </source>
</evidence>
<comment type="similarity">
    <text evidence="1 2">Belongs to the small heat shock protein (HSP20) family.</text>
</comment>
<sequence>HASFLPPAAQPADAWIEVETTPTEYRLNVRLPGFKRDAITLATKKRRILHVVADSWEVGGGHFERRISFGYDADLVSVRAEFDGEMLRVIVPRR</sequence>
<dbReference type="Pfam" id="PF00011">
    <property type="entry name" value="HSP20"/>
    <property type="match status" value="1"/>
</dbReference>
<dbReference type="InterPro" id="IPR008978">
    <property type="entry name" value="HSP20-like_chaperone"/>
</dbReference>
<name>A0A0D7B3U8_9AGAR</name>
<dbReference type="SUPFAM" id="SSF49764">
    <property type="entry name" value="HSP20-like chaperones"/>
    <property type="match status" value="1"/>
</dbReference>
<dbReference type="OrthoDB" id="1431247at2759"/>
<proteinExistence type="inferred from homology"/>
<gene>
    <name evidence="4" type="ORF">CYLTODRAFT_319534</name>
</gene>
<evidence type="ECO:0000313" key="4">
    <source>
        <dbReference type="EMBL" id="KIY64854.1"/>
    </source>
</evidence>
<accession>A0A0D7B3U8</accession>
<evidence type="ECO:0000256" key="1">
    <source>
        <dbReference type="PROSITE-ProRule" id="PRU00285"/>
    </source>
</evidence>
<dbReference type="Gene3D" id="2.60.40.790">
    <property type="match status" value="1"/>
</dbReference>
<dbReference type="PROSITE" id="PS01031">
    <property type="entry name" value="SHSP"/>
    <property type="match status" value="1"/>
</dbReference>
<feature type="domain" description="SHSP" evidence="3">
    <location>
        <begin position="7"/>
        <end position="94"/>
    </location>
</feature>
<dbReference type="AlphaFoldDB" id="A0A0D7B3U8"/>
<reference evidence="4 5" key="1">
    <citation type="journal article" date="2015" name="Fungal Genet. Biol.">
        <title>Evolution of novel wood decay mechanisms in Agaricales revealed by the genome sequences of Fistulina hepatica and Cylindrobasidium torrendii.</title>
        <authorList>
            <person name="Floudas D."/>
            <person name="Held B.W."/>
            <person name="Riley R."/>
            <person name="Nagy L.G."/>
            <person name="Koehler G."/>
            <person name="Ransdell A.S."/>
            <person name="Younus H."/>
            <person name="Chow J."/>
            <person name="Chiniquy J."/>
            <person name="Lipzen A."/>
            <person name="Tritt A."/>
            <person name="Sun H."/>
            <person name="Haridas S."/>
            <person name="LaButti K."/>
            <person name="Ohm R.A."/>
            <person name="Kues U."/>
            <person name="Blanchette R.A."/>
            <person name="Grigoriev I.V."/>
            <person name="Minto R.E."/>
            <person name="Hibbett D.S."/>
        </authorList>
    </citation>
    <scope>NUCLEOTIDE SEQUENCE [LARGE SCALE GENOMIC DNA]</scope>
    <source>
        <strain evidence="4 5">FP15055 ss-10</strain>
    </source>
</reference>